<evidence type="ECO:0000256" key="4">
    <source>
        <dbReference type="ARBA" id="ARBA00022771"/>
    </source>
</evidence>
<dbReference type="SMART" id="SM00355">
    <property type="entry name" value="ZnF_C2H2"/>
    <property type="match status" value="9"/>
</dbReference>
<evidence type="ECO:0000259" key="10">
    <source>
        <dbReference type="PROSITE" id="PS50157"/>
    </source>
</evidence>
<feature type="domain" description="C2H2-type" evidence="10">
    <location>
        <begin position="453"/>
        <end position="481"/>
    </location>
</feature>
<keyword evidence="2" id="KW-0479">Metal-binding</keyword>
<evidence type="ECO:0000256" key="2">
    <source>
        <dbReference type="ARBA" id="ARBA00022723"/>
    </source>
</evidence>
<dbReference type="InterPro" id="IPR003656">
    <property type="entry name" value="Znf_BED"/>
</dbReference>
<dbReference type="InterPro" id="IPR036236">
    <property type="entry name" value="Znf_C2H2_sf"/>
</dbReference>
<evidence type="ECO:0000256" key="5">
    <source>
        <dbReference type="ARBA" id="ARBA00022833"/>
    </source>
</evidence>
<feature type="domain" description="BED-type" evidence="11">
    <location>
        <begin position="179"/>
        <end position="247"/>
    </location>
</feature>
<evidence type="ECO:0000256" key="9">
    <source>
        <dbReference type="PROSITE-ProRule" id="PRU00042"/>
    </source>
</evidence>
<accession>A0A1J1I3X3</accession>
<gene>
    <name evidence="12" type="ORF">CLUMA_CG008483</name>
</gene>
<feature type="domain" description="C2H2-type" evidence="10">
    <location>
        <begin position="541"/>
        <end position="569"/>
    </location>
</feature>
<evidence type="ECO:0000313" key="13">
    <source>
        <dbReference type="Proteomes" id="UP000183832"/>
    </source>
</evidence>
<dbReference type="AlphaFoldDB" id="A0A1J1I3X3"/>
<dbReference type="Gene3D" id="3.30.160.60">
    <property type="entry name" value="Classic Zinc Finger"/>
    <property type="match status" value="4"/>
</dbReference>
<dbReference type="GO" id="GO:0008270">
    <property type="term" value="F:zinc ion binding"/>
    <property type="evidence" value="ECO:0007669"/>
    <property type="project" value="UniProtKB-KW"/>
</dbReference>
<dbReference type="InterPro" id="IPR013087">
    <property type="entry name" value="Znf_C2H2_type"/>
</dbReference>
<dbReference type="PROSITE" id="PS50808">
    <property type="entry name" value="ZF_BED"/>
    <property type="match status" value="2"/>
</dbReference>
<organism evidence="12 13">
    <name type="scientific">Clunio marinus</name>
    <dbReference type="NCBI Taxonomy" id="568069"/>
    <lineage>
        <taxon>Eukaryota</taxon>
        <taxon>Metazoa</taxon>
        <taxon>Ecdysozoa</taxon>
        <taxon>Arthropoda</taxon>
        <taxon>Hexapoda</taxon>
        <taxon>Insecta</taxon>
        <taxon>Pterygota</taxon>
        <taxon>Neoptera</taxon>
        <taxon>Endopterygota</taxon>
        <taxon>Diptera</taxon>
        <taxon>Nematocera</taxon>
        <taxon>Chironomoidea</taxon>
        <taxon>Chironomidae</taxon>
        <taxon>Clunio</taxon>
    </lineage>
</organism>
<feature type="domain" description="C2H2-type" evidence="10">
    <location>
        <begin position="423"/>
        <end position="453"/>
    </location>
</feature>
<keyword evidence="13" id="KW-1185">Reference proteome</keyword>
<protein>
    <submittedName>
        <fullName evidence="12">CLUMA_CG008483, isoform A</fullName>
    </submittedName>
</protein>
<feature type="domain" description="BED-type" evidence="11">
    <location>
        <begin position="310"/>
        <end position="375"/>
    </location>
</feature>
<evidence type="ECO:0000256" key="8">
    <source>
        <dbReference type="ARBA" id="ARBA00037948"/>
    </source>
</evidence>
<dbReference type="SUPFAM" id="SSF57667">
    <property type="entry name" value="beta-beta-alpha zinc fingers"/>
    <property type="match status" value="3"/>
</dbReference>
<keyword evidence="5" id="KW-0862">Zinc</keyword>
<dbReference type="GO" id="GO:0000978">
    <property type="term" value="F:RNA polymerase II cis-regulatory region sequence-specific DNA binding"/>
    <property type="evidence" value="ECO:0007669"/>
    <property type="project" value="TreeGrafter"/>
</dbReference>
<feature type="domain" description="C2H2-type" evidence="10">
    <location>
        <begin position="569"/>
        <end position="598"/>
    </location>
</feature>
<reference evidence="12 13" key="1">
    <citation type="submission" date="2015-04" db="EMBL/GenBank/DDBJ databases">
        <authorList>
            <person name="Syromyatnikov M.Y."/>
            <person name="Popov V.N."/>
        </authorList>
    </citation>
    <scope>NUCLEOTIDE SEQUENCE [LARGE SCALE GENOMIC DNA]</scope>
</reference>
<keyword evidence="7" id="KW-0539">Nucleus</keyword>
<dbReference type="PROSITE" id="PS00028">
    <property type="entry name" value="ZINC_FINGER_C2H2_1"/>
    <property type="match status" value="6"/>
</dbReference>
<dbReference type="SMART" id="SM00614">
    <property type="entry name" value="ZnF_BED"/>
    <property type="match status" value="2"/>
</dbReference>
<dbReference type="PROSITE" id="PS50157">
    <property type="entry name" value="ZINC_FINGER_C2H2_2"/>
    <property type="match status" value="6"/>
</dbReference>
<evidence type="ECO:0000256" key="7">
    <source>
        <dbReference type="ARBA" id="ARBA00023242"/>
    </source>
</evidence>
<dbReference type="STRING" id="568069.A0A1J1I3X3"/>
<dbReference type="Pfam" id="PF00096">
    <property type="entry name" value="zf-C2H2"/>
    <property type="match status" value="1"/>
</dbReference>
<feature type="domain" description="C2H2-type" evidence="10">
    <location>
        <begin position="513"/>
        <end position="540"/>
    </location>
</feature>
<proteinExistence type="inferred from homology"/>
<keyword evidence="6" id="KW-0238">DNA-binding</keyword>
<evidence type="ECO:0000256" key="6">
    <source>
        <dbReference type="ARBA" id="ARBA00023125"/>
    </source>
</evidence>
<dbReference type="InterPro" id="IPR050527">
    <property type="entry name" value="Snail/Krueppel_Znf"/>
</dbReference>
<evidence type="ECO:0000256" key="1">
    <source>
        <dbReference type="ARBA" id="ARBA00004123"/>
    </source>
</evidence>
<comment type="subcellular location">
    <subcellularLocation>
        <location evidence="1">Nucleus</location>
    </subcellularLocation>
</comment>
<dbReference type="PANTHER" id="PTHR24388">
    <property type="entry name" value="ZINC FINGER PROTEIN"/>
    <property type="match status" value="1"/>
</dbReference>
<dbReference type="Proteomes" id="UP000183832">
    <property type="component" value="Unassembled WGS sequence"/>
</dbReference>
<dbReference type="GO" id="GO:0005634">
    <property type="term" value="C:nucleus"/>
    <property type="evidence" value="ECO:0007669"/>
    <property type="project" value="UniProtKB-SubCell"/>
</dbReference>
<keyword evidence="4 9" id="KW-0863">Zinc-finger</keyword>
<dbReference type="GO" id="GO:0000981">
    <property type="term" value="F:DNA-binding transcription factor activity, RNA polymerase II-specific"/>
    <property type="evidence" value="ECO:0007669"/>
    <property type="project" value="TreeGrafter"/>
</dbReference>
<evidence type="ECO:0000256" key="3">
    <source>
        <dbReference type="ARBA" id="ARBA00022737"/>
    </source>
</evidence>
<evidence type="ECO:0000259" key="11">
    <source>
        <dbReference type="PROSITE" id="PS50808"/>
    </source>
</evidence>
<dbReference type="PANTHER" id="PTHR24388:SF54">
    <property type="entry name" value="PROTEIN ESCARGOT"/>
    <property type="match status" value="1"/>
</dbReference>
<keyword evidence="3" id="KW-0677">Repeat</keyword>
<feature type="domain" description="C2H2-type" evidence="10">
    <location>
        <begin position="482"/>
        <end position="510"/>
    </location>
</feature>
<sequence>MIICPIKIESNDCLPKKICEECLDIVLKAYKLRNISSDSERYLKSLEEELQEVSIDGLIEHKSGENIEKQSEKLNTPLDECDENNPEFSYEVKSALNFIEDDSKDAYIVYEASLESDLNEVEMEVIEDEKQKEPESNHQVDEENTTELMPGYVFAYVDDEGIAEENTNFKYKVLCLDKEKKSSVWRYFGFLIDENGTSVESEKDYYFCKICVEQNHSFKPKYRVDVTATSNLFSHMKRLHNIMKKDMIEIEEEKFNTIQHVQDIEFCDLCEKSYTAPSLQMHKSLEHENGELLRNRNQNLQYKVNCFKASSKSLAWEYFGALENERGDTLDEYHFYCRLCVEEEFKLTPKYTKNTSTSILLMHIKNTHIPKSEENEKPKSLIPIIFPKNKCDDFECHVCSLKHDSKKSLTRHLTRDHREDLKLFCQFPDCTSSFGTRDSLLKHMKRIHSGERFPCHQCPSILSTRLSLRRHIDACHLKKQPFVCDGCGAKYTELKSLKKHIQKVHLGIDEKRIPCDLCTLHFPNLWSLRRHLLTHTGEKPHKCHFCSQSYASKGDLAKHLTKIHDAKVYECEFSGCSQGFRLKSELRDHYKIHYEVDEDDVDEIMINPDSYEIISEEIID</sequence>
<dbReference type="EMBL" id="CVRI01000040">
    <property type="protein sequence ID" value="CRK94997.1"/>
    <property type="molecule type" value="Genomic_DNA"/>
</dbReference>
<comment type="similarity">
    <text evidence="8">Belongs to the snail C2H2-type zinc-finger protein family.</text>
</comment>
<name>A0A1J1I3X3_9DIPT</name>
<dbReference type="OrthoDB" id="7741555at2759"/>
<evidence type="ECO:0000313" key="12">
    <source>
        <dbReference type="EMBL" id="CRK94997.1"/>
    </source>
</evidence>